<keyword evidence="1" id="KW-0812">Transmembrane</keyword>
<proteinExistence type="predicted"/>
<dbReference type="HOGENOM" id="CLU_200161_0_0_2"/>
<dbReference type="STRING" id="877455.Metbo_2054"/>
<dbReference type="AlphaFoldDB" id="F0TBK4"/>
<protein>
    <submittedName>
        <fullName evidence="2">Uncharacterized protein</fullName>
    </submittedName>
</protein>
<keyword evidence="1" id="KW-0472">Membrane</keyword>
<name>F0TBK4_METLA</name>
<gene>
    <name evidence="2" type="ordered locus">Metbo_2054</name>
</gene>
<keyword evidence="1" id="KW-1133">Transmembrane helix</keyword>
<reference evidence="2 3" key="2">
    <citation type="journal article" date="2014" name="Int. J. Syst. Evol. Microbiol.">
        <title>Methanobacterium paludis sp. nov. and a novel strain of Methanobacterium lacus isolated from northern peatlands.</title>
        <authorList>
            <person name="Cadillo-Quiroz H."/>
            <person name="Brauer S.L."/>
            <person name="Goodson N."/>
            <person name="Yavitt J.B."/>
            <person name="Zinder S.H."/>
        </authorList>
    </citation>
    <scope>NUCLEOTIDE SEQUENCE [LARGE SCALE GENOMIC DNA]</scope>
    <source>
        <strain evidence="2 3">AL-21</strain>
    </source>
</reference>
<dbReference type="EMBL" id="CP002551">
    <property type="protein sequence ID" value="ADZ10273.1"/>
    <property type="molecule type" value="Genomic_DNA"/>
</dbReference>
<evidence type="ECO:0000313" key="2">
    <source>
        <dbReference type="EMBL" id="ADZ10273.1"/>
    </source>
</evidence>
<evidence type="ECO:0000256" key="1">
    <source>
        <dbReference type="SAM" id="Phobius"/>
    </source>
</evidence>
<dbReference type="GeneID" id="10278516"/>
<dbReference type="RefSeq" id="WP_013645624.1">
    <property type="nucleotide sequence ID" value="NC_015216.1"/>
</dbReference>
<evidence type="ECO:0000313" key="3">
    <source>
        <dbReference type="Proteomes" id="UP000007490"/>
    </source>
</evidence>
<reference evidence="3" key="1">
    <citation type="submission" date="2011-02" db="EMBL/GenBank/DDBJ databases">
        <title>Complete sequence of Methanobacterium sp. AL-21.</title>
        <authorList>
            <consortium name="US DOE Joint Genome Institute"/>
            <person name="Lucas S."/>
            <person name="Copeland A."/>
            <person name="Lapidus A."/>
            <person name="Cheng J.-F."/>
            <person name="Goodwin L."/>
            <person name="Pitluck S."/>
            <person name="Chertkov O."/>
            <person name="Detter J.C."/>
            <person name="Han C."/>
            <person name="Tapia R."/>
            <person name="Land M."/>
            <person name="Hauser L."/>
            <person name="Kyrpides N."/>
            <person name="Ivanova N."/>
            <person name="Mikhailova N."/>
            <person name="Pagani I."/>
            <person name="Cadillo-Quiroz H."/>
            <person name="Imachi H."/>
            <person name="Zinder S."/>
            <person name="Liu W."/>
            <person name="Woyke T."/>
        </authorList>
    </citation>
    <scope>NUCLEOTIDE SEQUENCE [LARGE SCALE GENOMIC DNA]</scope>
    <source>
        <strain evidence="3">AL-21</strain>
    </source>
</reference>
<accession>F0TBK4</accession>
<dbReference type="eggNOG" id="arCOG10243">
    <property type="taxonomic scope" value="Archaea"/>
</dbReference>
<dbReference type="KEGG" id="mel:Metbo_2054"/>
<keyword evidence="3" id="KW-1185">Reference proteome</keyword>
<feature type="transmembrane region" description="Helical" evidence="1">
    <location>
        <begin position="12"/>
        <end position="29"/>
    </location>
</feature>
<organism evidence="2 3">
    <name type="scientific">Methanobacterium lacus (strain AL-21)</name>
    <dbReference type="NCBI Taxonomy" id="877455"/>
    <lineage>
        <taxon>Archaea</taxon>
        <taxon>Methanobacteriati</taxon>
        <taxon>Methanobacteriota</taxon>
        <taxon>Methanomada group</taxon>
        <taxon>Methanobacteria</taxon>
        <taxon>Methanobacteriales</taxon>
        <taxon>Methanobacteriaceae</taxon>
        <taxon>Methanobacterium</taxon>
    </lineage>
</organism>
<dbReference type="Proteomes" id="UP000007490">
    <property type="component" value="Chromosome"/>
</dbReference>
<sequence length="60" mass="6954">MSRILDYLKDWKNIATHSAVGIALLYFLIVAPLELWQRVAALGGVITFNIGRMHYDKYMR</sequence>